<evidence type="ECO:0000256" key="1">
    <source>
        <dbReference type="ARBA" id="ARBA00023015"/>
    </source>
</evidence>
<dbReference type="InterPro" id="IPR000485">
    <property type="entry name" value="AsnC-type_HTH_dom"/>
</dbReference>
<dbReference type="Pfam" id="PF13404">
    <property type="entry name" value="HTH_AsnC-type"/>
    <property type="match status" value="1"/>
</dbReference>
<sequence length="347" mass="37703">MPGSTSSKSSTIDRVDRQIIHCLQLSPRAGFSRIAAAVDVSEQTVARRYRRLVSEGVIRVIAAAGPNRATNAWTLRIQCRPNAGAPMAEALAAMDDVSWVTLVAAGSEIVCAVRSRNRADSDELLLRRIPRTAEVLNFSAHALLHPFRAGRADDWAGYEDTLDRQRQDAYLVDSDLVGFVPGTSYRREAIDAQLLDTLSSDGRAPIGELARIGECSQGRIARRIEYLQRAGELRFEVEISGAALGFGTTAYLWLVVEPAQLAAAGAAIADHVEVSFVAAVTGAANLMVSVLCHDSEELYAYVTNRIGAIAGVRQAEISVALRRVKYERSRVTNERVRSSARAVNRLA</sequence>
<reference evidence="5" key="2">
    <citation type="submission" date="2022-05" db="EMBL/GenBank/DDBJ databases">
        <authorList>
            <person name="Kim J.-S."/>
            <person name="Lee K."/>
            <person name="Suh M."/>
            <person name="Eom M."/>
            <person name="Kim J.-S."/>
            <person name="Kim D.-S."/>
            <person name="Ko S.-H."/>
            <person name="Shin Y."/>
            <person name="Lee J.-S."/>
        </authorList>
    </citation>
    <scope>NUCLEOTIDE SEQUENCE</scope>
    <source>
        <strain evidence="5">N237</strain>
    </source>
</reference>
<dbReference type="Pfam" id="PF01037">
    <property type="entry name" value="AsnC_trans_reg"/>
    <property type="match status" value="1"/>
</dbReference>
<proteinExistence type="predicted"/>
<accession>A0ABY4QVZ0</accession>
<dbReference type="SUPFAM" id="SSF46785">
    <property type="entry name" value="Winged helix' DNA-binding domain"/>
    <property type="match status" value="2"/>
</dbReference>
<dbReference type="Proteomes" id="UP001056336">
    <property type="component" value="Chromosome"/>
</dbReference>
<dbReference type="InterPro" id="IPR036388">
    <property type="entry name" value="WH-like_DNA-bd_sf"/>
</dbReference>
<dbReference type="InterPro" id="IPR019888">
    <property type="entry name" value="Tscrpt_reg_AsnC-like"/>
</dbReference>
<dbReference type="Gene3D" id="1.10.10.10">
    <property type="entry name" value="Winged helix-like DNA-binding domain superfamily/Winged helix DNA-binding domain"/>
    <property type="match status" value="2"/>
</dbReference>
<evidence type="ECO:0000313" key="5">
    <source>
        <dbReference type="EMBL" id="UQX87508.1"/>
    </source>
</evidence>
<dbReference type="InterPro" id="IPR011008">
    <property type="entry name" value="Dimeric_a/b-barrel"/>
</dbReference>
<keyword evidence="1" id="KW-0805">Transcription regulation</keyword>
<dbReference type="SUPFAM" id="SSF54909">
    <property type="entry name" value="Dimeric alpha+beta barrel"/>
    <property type="match status" value="1"/>
</dbReference>
<dbReference type="PRINTS" id="PR00033">
    <property type="entry name" value="HTHASNC"/>
</dbReference>
<keyword evidence="2" id="KW-0238">DNA-binding</keyword>
<keyword evidence="6" id="KW-1185">Reference proteome</keyword>
<protein>
    <submittedName>
        <fullName evidence="5">Lrp/AsnC family transcriptional regulator</fullName>
    </submittedName>
</protein>
<dbReference type="Gene3D" id="3.30.70.920">
    <property type="match status" value="1"/>
</dbReference>
<evidence type="ECO:0000256" key="3">
    <source>
        <dbReference type="ARBA" id="ARBA00023163"/>
    </source>
</evidence>
<reference evidence="5" key="1">
    <citation type="journal article" date="2018" name="Int. J. Syst. Evol. Microbiol.">
        <title>Jatrophihabitans telluris sp. nov., isolated from sediment soil of lava forest wetlands and the emended description of the genus Jatrophihabitans.</title>
        <authorList>
            <person name="Lee K.C."/>
            <person name="Suh M.K."/>
            <person name="Eom M.K."/>
            <person name="Kim K.K."/>
            <person name="Kim J.S."/>
            <person name="Kim D.S."/>
            <person name="Ko S.H."/>
            <person name="Shin Y.K."/>
            <person name="Lee J.S."/>
        </authorList>
    </citation>
    <scope>NUCLEOTIDE SEQUENCE</scope>
    <source>
        <strain evidence="5">N237</strain>
    </source>
</reference>
<organism evidence="5 6">
    <name type="scientific">Jatrophihabitans telluris</name>
    <dbReference type="NCBI Taxonomy" id="2038343"/>
    <lineage>
        <taxon>Bacteria</taxon>
        <taxon>Bacillati</taxon>
        <taxon>Actinomycetota</taxon>
        <taxon>Actinomycetes</taxon>
        <taxon>Jatrophihabitantales</taxon>
        <taxon>Jatrophihabitantaceae</taxon>
        <taxon>Jatrophihabitans</taxon>
    </lineage>
</organism>
<dbReference type="EMBL" id="CP097332">
    <property type="protein sequence ID" value="UQX87508.1"/>
    <property type="molecule type" value="Genomic_DNA"/>
</dbReference>
<dbReference type="RefSeq" id="WP_249770095.1">
    <property type="nucleotide sequence ID" value="NZ_CP097332.1"/>
</dbReference>
<feature type="domain" description="HTH asnC-type" evidence="4">
    <location>
        <begin position="12"/>
        <end position="74"/>
    </location>
</feature>
<dbReference type="InterPro" id="IPR036390">
    <property type="entry name" value="WH_DNA-bd_sf"/>
</dbReference>
<dbReference type="PANTHER" id="PTHR30154">
    <property type="entry name" value="LEUCINE-RESPONSIVE REGULATORY PROTEIN"/>
    <property type="match status" value="1"/>
</dbReference>
<keyword evidence="3" id="KW-0804">Transcription</keyword>
<dbReference type="PROSITE" id="PS50956">
    <property type="entry name" value="HTH_ASNC_2"/>
    <property type="match status" value="1"/>
</dbReference>
<gene>
    <name evidence="5" type="ORF">M6D93_14520</name>
</gene>
<evidence type="ECO:0000256" key="2">
    <source>
        <dbReference type="ARBA" id="ARBA00023125"/>
    </source>
</evidence>
<dbReference type="InterPro" id="IPR019887">
    <property type="entry name" value="Tscrpt_reg_AsnC/Lrp_C"/>
</dbReference>
<dbReference type="SMART" id="SM00344">
    <property type="entry name" value="HTH_ASNC"/>
    <property type="match status" value="2"/>
</dbReference>
<evidence type="ECO:0000313" key="6">
    <source>
        <dbReference type="Proteomes" id="UP001056336"/>
    </source>
</evidence>
<evidence type="ECO:0000259" key="4">
    <source>
        <dbReference type="PROSITE" id="PS50956"/>
    </source>
</evidence>
<name>A0ABY4QVZ0_9ACTN</name>
<dbReference type="PANTHER" id="PTHR30154:SF34">
    <property type="entry name" value="TRANSCRIPTIONAL REGULATOR AZLB"/>
    <property type="match status" value="1"/>
</dbReference>